<gene>
    <name evidence="2" type="ORF">WN50_01150</name>
    <name evidence="3" type="ORF">WN50_35300</name>
</gene>
<dbReference type="AlphaFoldDB" id="A0A0F5YM52"/>
<sequence>MNNYENLKIKQESSHRSSFQKMVEDDKSYTYLDVENSHGWSRNYPLYKLEKFFRHIAPSEIVTIGDGKGGHEAQIIKKFGNKAIATDLAIEILEVAKQRNLIDDFGKEDAENLSFADNSVDYCFIKESLHHLPRPYLCIYEMLRVSRKGIILIEPNGDHCYTIGKEQYESSGNYKYQFTLKELVQCAACLGFNHVAYGYSPNVNYILNCFCFQQEFPEKWAKKETRPAPMELAGRLMPCSIKYGDKFQQSKPNFEKAVDIWYKSHDPKINPLLIFIIFKSEISPQLKDILRECDFEIPDIQPNPYTR</sequence>
<name>A0A0F5YM52_9CYAN</name>
<dbReference type="PANTHER" id="PTHR43591">
    <property type="entry name" value="METHYLTRANSFERASE"/>
    <property type="match status" value="1"/>
</dbReference>
<reference evidence="2 4" key="1">
    <citation type="submission" date="2015-06" db="EMBL/GenBank/DDBJ databases">
        <title>Draft genome assembly of filamentous brackish cyanobacterium Limnoraphis robusta strain CS-951.</title>
        <authorList>
            <person name="Willis A."/>
            <person name="Parks M."/>
            <person name="Burford M.A."/>
        </authorList>
    </citation>
    <scope>NUCLEOTIDE SEQUENCE [LARGE SCALE GENOMIC DNA]</scope>
    <source>
        <strain evidence="2 4">CS-951</strain>
    </source>
</reference>
<comment type="caution">
    <text evidence="2">The sequence shown here is derived from an EMBL/GenBank/DDBJ whole genome shotgun (WGS) entry which is preliminary data.</text>
</comment>
<dbReference type="InterPro" id="IPR029063">
    <property type="entry name" value="SAM-dependent_MTases_sf"/>
</dbReference>
<accession>A0A0F5YM52</accession>
<dbReference type="EMBL" id="LATL02000169">
    <property type="protein sequence ID" value="KMW70439.1"/>
    <property type="molecule type" value="Genomic_DNA"/>
</dbReference>
<dbReference type="Proteomes" id="UP000033607">
    <property type="component" value="Unassembled WGS sequence"/>
</dbReference>
<protein>
    <recommendedName>
        <fullName evidence="1">Methyltransferase type 11 domain-containing protein</fullName>
    </recommendedName>
</protein>
<dbReference type="InterPro" id="IPR013216">
    <property type="entry name" value="Methyltransf_11"/>
</dbReference>
<evidence type="ECO:0000313" key="3">
    <source>
        <dbReference type="EMBL" id="KMW70439.1"/>
    </source>
</evidence>
<evidence type="ECO:0000313" key="4">
    <source>
        <dbReference type="Proteomes" id="UP000033607"/>
    </source>
</evidence>
<evidence type="ECO:0000313" key="2">
    <source>
        <dbReference type="EMBL" id="KKD39843.1"/>
    </source>
</evidence>
<dbReference type="Pfam" id="PF08241">
    <property type="entry name" value="Methyltransf_11"/>
    <property type="match status" value="1"/>
</dbReference>
<dbReference type="Gene3D" id="3.40.50.150">
    <property type="entry name" value="Vaccinia Virus protein VP39"/>
    <property type="match status" value="1"/>
</dbReference>
<dbReference type="SUPFAM" id="SSF53335">
    <property type="entry name" value="S-adenosyl-L-methionine-dependent methyltransferases"/>
    <property type="match status" value="1"/>
</dbReference>
<dbReference type="RefSeq" id="WP_046276659.1">
    <property type="nucleotide sequence ID" value="NZ_LATL02000169.1"/>
</dbReference>
<proteinExistence type="predicted"/>
<feature type="domain" description="Methyltransferase type 11" evidence="1">
    <location>
        <begin position="64"/>
        <end position="149"/>
    </location>
</feature>
<dbReference type="GO" id="GO:0008757">
    <property type="term" value="F:S-adenosylmethionine-dependent methyltransferase activity"/>
    <property type="evidence" value="ECO:0007669"/>
    <property type="project" value="InterPro"/>
</dbReference>
<organism evidence="2 4">
    <name type="scientific">Limnoraphis robusta CS-951</name>
    <dbReference type="NCBI Taxonomy" id="1637645"/>
    <lineage>
        <taxon>Bacteria</taxon>
        <taxon>Bacillati</taxon>
        <taxon>Cyanobacteriota</taxon>
        <taxon>Cyanophyceae</taxon>
        <taxon>Oscillatoriophycideae</taxon>
        <taxon>Oscillatoriales</taxon>
        <taxon>Sirenicapillariaceae</taxon>
        <taxon>Limnoraphis</taxon>
    </lineage>
</organism>
<dbReference type="EMBL" id="LATL02000270">
    <property type="protein sequence ID" value="KKD39843.1"/>
    <property type="molecule type" value="Genomic_DNA"/>
</dbReference>
<evidence type="ECO:0000259" key="1">
    <source>
        <dbReference type="Pfam" id="PF08241"/>
    </source>
</evidence>
<dbReference type="OrthoDB" id="9790457at2"/>